<dbReference type="Proteomes" id="UP000054776">
    <property type="component" value="Unassembled WGS sequence"/>
</dbReference>
<dbReference type="AlphaFoldDB" id="A0A0V1B6N4"/>
<gene>
    <name evidence="1" type="ORF">T01_10224</name>
</gene>
<proteinExistence type="predicted"/>
<sequence>MDPPSSLALQRQLSSLLQLHLSIQAHTSRPNSALQRCLWRPSLTKGNTASSNIYGKDNNILNSN</sequence>
<evidence type="ECO:0000313" key="1">
    <source>
        <dbReference type="EMBL" id="KRY32658.1"/>
    </source>
</evidence>
<keyword evidence="2" id="KW-1185">Reference proteome</keyword>
<name>A0A0V1B6N4_TRISP</name>
<reference evidence="1 2" key="1">
    <citation type="submission" date="2015-01" db="EMBL/GenBank/DDBJ databases">
        <title>Evolution of Trichinella species and genotypes.</title>
        <authorList>
            <person name="Korhonen P.K."/>
            <person name="Edoardo P."/>
            <person name="Giuseppe L.R."/>
            <person name="Gasser R.B."/>
        </authorList>
    </citation>
    <scope>NUCLEOTIDE SEQUENCE [LARGE SCALE GENOMIC DNA]</scope>
    <source>
        <strain evidence="1">ISS3</strain>
    </source>
</reference>
<dbReference type="InParanoid" id="A0A0V1B6N4"/>
<evidence type="ECO:0000313" key="2">
    <source>
        <dbReference type="Proteomes" id="UP000054776"/>
    </source>
</evidence>
<protein>
    <submittedName>
        <fullName evidence="1">Uncharacterized protein</fullName>
    </submittedName>
</protein>
<comment type="caution">
    <text evidence="1">The sequence shown here is derived from an EMBL/GenBank/DDBJ whole genome shotgun (WGS) entry which is preliminary data.</text>
</comment>
<accession>A0A0V1B6N4</accession>
<dbReference type="EMBL" id="JYDH01000094">
    <property type="protein sequence ID" value="KRY32658.1"/>
    <property type="molecule type" value="Genomic_DNA"/>
</dbReference>
<organism evidence="1 2">
    <name type="scientific">Trichinella spiralis</name>
    <name type="common">Trichina worm</name>
    <dbReference type="NCBI Taxonomy" id="6334"/>
    <lineage>
        <taxon>Eukaryota</taxon>
        <taxon>Metazoa</taxon>
        <taxon>Ecdysozoa</taxon>
        <taxon>Nematoda</taxon>
        <taxon>Enoplea</taxon>
        <taxon>Dorylaimia</taxon>
        <taxon>Trichinellida</taxon>
        <taxon>Trichinellidae</taxon>
        <taxon>Trichinella</taxon>
    </lineage>
</organism>